<organism evidence="2">
    <name type="scientific">viral metagenome</name>
    <dbReference type="NCBI Taxonomy" id="1070528"/>
    <lineage>
        <taxon>unclassified sequences</taxon>
        <taxon>metagenomes</taxon>
        <taxon>organismal metagenomes</taxon>
    </lineage>
</organism>
<evidence type="ECO:0000313" key="2">
    <source>
        <dbReference type="EMBL" id="QHS91543.1"/>
    </source>
</evidence>
<feature type="transmembrane region" description="Helical" evidence="1">
    <location>
        <begin position="209"/>
        <end position="232"/>
    </location>
</feature>
<dbReference type="EMBL" id="MN739162">
    <property type="protein sequence ID" value="QHS91543.1"/>
    <property type="molecule type" value="Genomic_DNA"/>
</dbReference>
<keyword evidence="1" id="KW-0812">Transmembrane</keyword>
<keyword evidence="1" id="KW-1133">Transmembrane helix</keyword>
<proteinExistence type="predicted"/>
<keyword evidence="1" id="KW-0472">Membrane</keyword>
<protein>
    <submittedName>
        <fullName evidence="2">Uncharacterized protein</fullName>
    </submittedName>
</protein>
<sequence length="236" mass="26405">MSQGTDFSFRTDVPILAGMTPGCSVDNSINDISATVAYPNGIAFSGFELVNQRIPADVLASKVQSLTSAGIIPDNKKLVDDQIAVDMQFYKTVSLEYCYYENRYTYLLKKYLKLLMSDVQSDLQMAQSVNGSVVDLNKKLQSLLEIMNFISNDRAKRVDGYRNRLQSGNGVINKNLDKLTALKTQLGKGNLRLTSQKEMQKFTEEKNRALRVQITVFAVLNVVALGVVYTAYNQMR</sequence>
<name>A0A6C0BJN6_9ZZZZ</name>
<reference evidence="2" key="1">
    <citation type="journal article" date="2020" name="Nature">
        <title>Giant virus diversity and host interactions through global metagenomics.</title>
        <authorList>
            <person name="Schulz F."/>
            <person name="Roux S."/>
            <person name="Paez-Espino D."/>
            <person name="Jungbluth S."/>
            <person name="Walsh D.A."/>
            <person name="Denef V.J."/>
            <person name="McMahon K.D."/>
            <person name="Konstantinidis K.T."/>
            <person name="Eloe-Fadrosh E.A."/>
            <person name="Kyrpides N.C."/>
            <person name="Woyke T."/>
        </authorList>
    </citation>
    <scope>NUCLEOTIDE SEQUENCE</scope>
    <source>
        <strain evidence="2">GVMAG-M-3300013006-15</strain>
    </source>
</reference>
<evidence type="ECO:0000256" key="1">
    <source>
        <dbReference type="SAM" id="Phobius"/>
    </source>
</evidence>
<dbReference type="AlphaFoldDB" id="A0A6C0BJN6"/>
<accession>A0A6C0BJN6</accession>